<dbReference type="AlphaFoldDB" id="A0A814AIR6"/>
<keyword evidence="6" id="KW-0675">Receptor</keyword>
<evidence type="ECO:0000256" key="1">
    <source>
        <dbReference type="ARBA" id="ARBA00004141"/>
    </source>
</evidence>
<sequence>MSSTSATTAYISSLQYTSGEITLSMSIVILISGIVGNVLNCFVFTQRCIRSKPCVLCFLLASIFNLIAIVSGVPPRALQSWFMISDQTETVSVLCKLRIFVLFTSRTIASWLLSLATIDRYLISSRNLRRRQLSNRRNVFLSMLIISILSLLFWAETIYCFDANLVGTPQKCYAKSDTCRVFNDLSQSLITTVIPVIVILIFGLFTISHVRDSRQIQASQITTTNSSTRRNRKDERSLTLMLVAQCLLLAIFTFPQAVQKCYLTYTFYQTKSSTQKALESLLFNFVLLLTYIPSCMPFYLYTITGTVFRKTLVTLVKKITCFI</sequence>
<name>A0A814AIR6_ADIRI</name>
<evidence type="ECO:0000256" key="8">
    <source>
        <dbReference type="SAM" id="Phobius"/>
    </source>
</evidence>
<dbReference type="InterPro" id="IPR017452">
    <property type="entry name" value="GPCR_Rhodpsn_7TM"/>
</dbReference>
<accession>A0A814AIR6</accession>
<dbReference type="SUPFAM" id="SSF81321">
    <property type="entry name" value="Family A G protein-coupled receptor-like"/>
    <property type="match status" value="1"/>
</dbReference>
<dbReference type="OrthoDB" id="10000515at2759"/>
<evidence type="ECO:0000256" key="3">
    <source>
        <dbReference type="ARBA" id="ARBA00022989"/>
    </source>
</evidence>
<evidence type="ECO:0000313" key="10">
    <source>
        <dbReference type="EMBL" id="CAF0914775.1"/>
    </source>
</evidence>
<dbReference type="InterPro" id="IPR000276">
    <property type="entry name" value="GPCR_Rhodpsn"/>
</dbReference>
<proteinExistence type="predicted"/>
<feature type="domain" description="G-protein coupled receptors family 1 profile" evidence="9">
    <location>
        <begin position="36"/>
        <end position="301"/>
    </location>
</feature>
<feature type="transmembrane region" description="Helical" evidence="8">
    <location>
        <begin position="55"/>
        <end position="77"/>
    </location>
</feature>
<feature type="transmembrane region" description="Helical" evidence="8">
    <location>
        <begin position="189"/>
        <end position="207"/>
    </location>
</feature>
<organism evidence="10 13">
    <name type="scientific">Adineta ricciae</name>
    <name type="common">Rotifer</name>
    <dbReference type="NCBI Taxonomy" id="249248"/>
    <lineage>
        <taxon>Eukaryota</taxon>
        <taxon>Metazoa</taxon>
        <taxon>Spiralia</taxon>
        <taxon>Gnathifera</taxon>
        <taxon>Rotifera</taxon>
        <taxon>Eurotatoria</taxon>
        <taxon>Bdelloidea</taxon>
        <taxon>Adinetida</taxon>
        <taxon>Adinetidae</taxon>
        <taxon>Adineta</taxon>
    </lineage>
</organism>
<evidence type="ECO:0000256" key="2">
    <source>
        <dbReference type="ARBA" id="ARBA00022692"/>
    </source>
</evidence>
<dbReference type="Proteomes" id="UP000663828">
    <property type="component" value="Unassembled WGS sequence"/>
</dbReference>
<dbReference type="Gene3D" id="1.20.1070.10">
    <property type="entry name" value="Rhodopsin 7-helix transmembrane proteins"/>
    <property type="match status" value="1"/>
</dbReference>
<reference evidence="10" key="1">
    <citation type="submission" date="2021-02" db="EMBL/GenBank/DDBJ databases">
        <authorList>
            <person name="Nowell W R."/>
        </authorList>
    </citation>
    <scope>NUCLEOTIDE SEQUENCE</scope>
</reference>
<dbReference type="EMBL" id="CAJNOR010004004">
    <property type="protein sequence ID" value="CAF1467269.1"/>
    <property type="molecule type" value="Genomic_DNA"/>
</dbReference>
<dbReference type="GO" id="GO:0005886">
    <property type="term" value="C:plasma membrane"/>
    <property type="evidence" value="ECO:0007669"/>
    <property type="project" value="TreeGrafter"/>
</dbReference>
<evidence type="ECO:0000256" key="7">
    <source>
        <dbReference type="ARBA" id="ARBA00023224"/>
    </source>
</evidence>
<dbReference type="PANTHER" id="PTHR24243:SF230">
    <property type="entry name" value="G-PROTEIN COUPLED RECEPTORS FAMILY 1 PROFILE DOMAIN-CONTAINING PROTEIN"/>
    <property type="match status" value="1"/>
</dbReference>
<comment type="caution">
    <text evidence="10">The sequence shown here is derived from an EMBL/GenBank/DDBJ whole genome shotgun (WGS) entry which is preliminary data.</text>
</comment>
<dbReference type="PRINTS" id="PR00237">
    <property type="entry name" value="GPCRRHODOPSN"/>
</dbReference>
<dbReference type="EMBL" id="CAJNOJ010000036">
    <property type="protein sequence ID" value="CAF0914775.1"/>
    <property type="molecule type" value="Genomic_DNA"/>
</dbReference>
<feature type="transmembrane region" description="Helical" evidence="8">
    <location>
        <begin position="281"/>
        <end position="301"/>
    </location>
</feature>
<evidence type="ECO:0000313" key="11">
    <source>
        <dbReference type="EMBL" id="CAF1467269.1"/>
    </source>
</evidence>
<comment type="subcellular location">
    <subcellularLocation>
        <location evidence="1">Membrane</location>
        <topology evidence="1">Multi-pass membrane protein</topology>
    </subcellularLocation>
</comment>
<evidence type="ECO:0000256" key="6">
    <source>
        <dbReference type="ARBA" id="ARBA00023170"/>
    </source>
</evidence>
<keyword evidence="5 8" id="KW-0472">Membrane</keyword>
<gene>
    <name evidence="10" type="ORF">EDS130_LOCUS10459</name>
    <name evidence="11" type="ORF">XAT740_LOCUS37769</name>
</gene>
<evidence type="ECO:0000256" key="4">
    <source>
        <dbReference type="ARBA" id="ARBA00023040"/>
    </source>
</evidence>
<feature type="transmembrane region" description="Helical" evidence="8">
    <location>
        <begin position="238"/>
        <end position="258"/>
    </location>
</feature>
<evidence type="ECO:0000259" key="9">
    <source>
        <dbReference type="PROSITE" id="PS50262"/>
    </source>
</evidence>
<dbReference type="Proteomes" id="UP000663852">
    <property type="component" value="Unassembled WGS sequence"/>
</dbReference>
<evidence type="ECO:0000256" key="5">
    <source>
        <dbReference type="ARBA" id="ARBA00023136"/>
    </source>
</evidence>
<feature type="transmembrane region" description="Helical" evidence="8">
    <location>
        <begin position="139"/>
        <end position="159"/>
    </location>
</feature>
<dbReference type="PROSITE" id="PS50262">
    <property type="entry name" value="G_PROTEIN_RECEP_F1_2"/>
    <property type="match status" value="1"/>
</dbReference>
<protein>
    <recommendedName>
        <fullName evidence="9">G-protein coupled receptors family 1 profile domain-containing protein</fullName>
    </recommendedName>
</protein>
<dbReference type="GO" id="GO:0004930">
    <property type="term" value="F:G protein-coupled receptor activity"/>
    <property type="evidence" value="ECO:0007669"/>
    <property type="project" value="UniProtKB-KW"/>
</dbReference>
<evidence type="ECO:0000313" key="12">
    <source>
        <dbReference type="Proteomes" id="UP000663828"/>
    </source>
</evidence>
<dbReference type="PANTHER" id="PTHR24243">
    <property type="entry name" value="G-PROTEIN COUPLED RECEPTOR"/>
    <property type="match status" value="1"/>
</dbReference>
<feature type="transmembrane region" description="Helical" evidence="8">
    <location>
        <begin position="97"/>
        <end position="118"/>
    </location>
</feature>
<keyword evidence="12" id="KW-1185">Reference proteome</keyword>
<keyword evidence="3 8" id="KW-1133">Transmembrane helix</keyword>
<evidence type="ECO:0000313" key="13">
    <source>
        <dbReference type="Proteomes" id="UP000663852"/>
    </source>
</evidence>
<keyword evidence="4" id="KW-0297">G-protein coupled receptor</keyword>
<keyword evidence="7" id="KW-0807">Transducer</keyword>
<keyword evidence="2 8" id="KW-0812">Transmembrane</keyword>
<feature type="transmembrane region" description="Helical" evidence="8">
    <location>
        <begin position="21"/>
        <end position="43"/>
    </location>
</feature>
<dbReference type="Pfam" id="PF00001">
    <property type="entry name" value="7tm_1"/>
    <property type="match status" value="1"/>
</dbReference>